<dbReference type="InterPro" id="IPR010985">
    <property type="entry name" value="Ribbon_hlx_hlx"/>
</dbReference>
<dbReference type="RefSeq" id="WP_380021424.1">
    <property type="nucleotide sequence ID" value="NZ_JBHSHD010000010.1"/>
</dbReference>
<feature type="domain" description="Arc-like DNA binding" evidence="2">
    <location>
        <begin position="12"/>
        <end position="52"/>
    </location>
</feature>
<comment type="caution">
    <text evidence="3">The sequence shown here is derived from an EMBL/GenBank/DDBJ whole genome shotgun (WGS) entry which is preliminary data.</text>
</comment>
<dbReference type="InterPro" id="IPR013321">
    <property type="entry name" value="Arc_rbn_hlx_hlx"/>
</dbReference>
<accession>A0ABV9QUV6</accession>
<sequence length="53" mass="6185">MAAEDDKPAILNLRTTRQVKQELQRQAREQERSMNWLHDRLLQQALGLEGKVA</sequence>
<feature type="coiled-coil region" evidence="1">
    <location>
        <begin position="13"/>
        <end position="40"/>
    </location>
</feature>
<dbReference type="Gene3D" id="1.10.1220.10">
    <property type="entry name" value="Met repressor-like"/>
    <property type="match status" value="1"/>
</dbReference>
<dbReference type="Proteomes" id="UP001595886">
    <property type="component" value="Unassembled WGS sequence"/>
</dbReference>
<evidence type="ECO:0000259" key="2">
    <source>
        <dbReference type="Pfam" id="PF03869"/>
    </source>
</evidence>
<protein>
    <submittedName>
        <fullName evidence="3">Arc family DNA-binding protein</fullName>
    </submittedName>
</protein>
<dbReference type="GO" id="GO:0003677">
    <property type="term" value="F:DNA binding"/>
    <property type="evidence" value="ECO:0007669"/>
    <property type="project" value="UniProtKB-KW"/>
</dbReference>
<dbReference type="Pfam" id="PF03869">
    <property type="entry name" value="Arc"/>
    <property type="match status" value="1"/>
</dbReference>
<organism evidence="3 4">
    <name type="scientific">Dokdonella ginsengisoli</name>
    <dbReference type="NCBI Taxonomy" id="363846"/>
    <lineage>
        <taxon>Bacteria</taxon>
        <taxon>Pseudomonadati</taxon>
        <taxon>Pseudomonadota</taxon>
        <taxon>Gammaproteobacteria</taxon>
        <taxon>Lysobacterales</taxon>
        <taxon>Rhodanobacteraceae</taxon>
        <taxon>Dokdonella</taxon>
    </lineage>
</organism>
<evidence type="ECO:0000313" key="3">
    <source>
        <dbReference type="EMBL" id="MFC4821138.1"/>
    </source>
</evidence>
<proteinExistence type="predicted"/>
<gene>
    <name evidence="3" type="ORF">ACFO6Q_12440</name>
</gene>
<keyword evidence="4" id="KW-1185">Reference proteome</keyword>
<reference evidence="4" key="1">
    <citation type="journal article" date="2019" name="Int. J. Syst. Evol. Microbiol.">
        <title>The Global Catalogue of Microorganisms (GCM) 10K type strain sequencing project: providing services to taxonomists for standard genome sequencing and annotation.</title>
        <authorList>
            <consortium name="The Broad Institute Genomics Platform"/>
            <consortium name="The Broad Institute Genome Sequencing Center for Infectious Disease"/>
            <person name="Wu L."/>
            <person name="Ma J."/>
        </authorList>
    </citation>
    <scope>NUCLEOTIDE SEQUENCE [LARGE SCALE GENOMIC DNA]</scope>
    <source>
        <strain evidence="4">CCUG 30340</strain>
    </source>
</reference>
<keyword evidence="1" id="KW-0175">Coiled coil</keyword>
<dbReference type="SUPFAM" id="SSF47598">
    <property type="entry name" value="Ribbon-helix-helix"/>
    <property type="match status" value="1"/>
</dbReference>
<dbReference type="InterPro" id="IPR005569">
    <property type="entry name" value="Arc_DNA-bd_dom"/>
</dbReference>
<evidence type="ECO:0000313" key="4">
    <source>
        <dbReference type="Proteomes" id="UP001595886"/>
    </source>
</evidence>
<evidence type="ECO:0000256" key="1">
    <source>
        <dbReference type="SAM" id="Coils"/>
    </source>
</evidence>
<keyword evidence="3" id="KW-0238">DNA-binding</keyword>
<dbReference type="EMBL" id="JBHSHD010000010">
    <property type="protein sequence ID" value="MFC4821138.1"/>
    <property type="molecule type" value="Genomic_DNA"/>
</dbReference>
<name>A0ABV9QUV6_9GAMM</name>